<keyword evidence="3" id="KW-1185">Reference proteome</keyword>
<dbReference type="Proteomes" id="UP001352263">
    <property type="component" value="Unassembled WGS sequence"/>
</dbReference>
<evidence type="ECO:0000313" key="3">
    <source>
        <dbReference type="Proteomes" id="UP001352263"/>
    </source>
</evidence>
<protein>
    <submittedName>
        <fullName evidence="2">Uncharacterized protein</fullName>
    </submittedName>
</protein>
<dbReference type="RefSeq" id="WP_326504312.1">
    <property type="nucleotide sequence ID" value="NZ_JAWIIV010000001.1"/>
</dbReference>
<name>A0ABU6J1X6_9BURK</name>
<comment type="caution">
    <text evidence="2">The sequence shown here is derived from an EMBL/GenBank/DDBJ whole genome shotgun (WGS) entry which is preliminary data.</text>
</comment>
<evidence type="ECO:0000256" key="1">
    <source>
        <dbReference type="SAM" id="SignalP"/>
    </source>
</evidence>
<accession>A0ABU6J1X6</accession>
<dbReference type="EMBL" id="JAWIIV010000001">
    <property type="protein sequence ID" value="MEC4717555.1"/>
    <property type="molecule type" value="Genomic_DNA"/>
</dbReference>
<reference evidence="2 3" key="1">
    <citation type="submission" date="2023-10" db="EMBL/GenBank/DDBJ databases">
        <title>Noviherbaspirillum sp. CPCC 100848 genome assembly.</title>
        <authorList>
            <person name="Li X.Y."/>
            <person name="Fang X.M."/>
        </authorList>
    </citation>
    <scope>NUCLEOTIDE SEQUENCE [LARGE SCALE GENOMIC DNA]</scope>
    <source>
        <strain evidence="2 3">CPCC 100848</strain>
    </source>
</reference>
<gene>
    <name evidence="2" type="ORF">RY831_00160</name>
</gene>
<proteinExistence type="predicted"/>
<keyword evidence="1" id="KW-0732">Signal</keyword>
<feature type="signal peptide" evidence="1">
    <location>
        <begin position="1"/>
        <end position="20"/>
    </location>
</feature>
<sequence>MKKKNLLLAFAWALSLPAAAQLKVESVEISGKDVHARDTGFTPEINMPLLHPPTDPAAANINDALYIDLFGTLAPLKASKTFDVGILVGTTAQEFSVTRNDRIFTVEFNTETCGAYCENHQLVFVFDARTGRRITAADVLTSPGQREVLRLLRRQKTAAYSEQIRINRSELREQRHRKAAKDVIDDLRARIELNTECLSQARMPVTGEAMRWHRINPVKDALLVTTSRCSNHAMRALDDVDQVTVKIPYADITEHLTPYGRALFLGEGEGKPAGVFGQVLRGKIGANPITMILSNDDGEAVYGSYFYNRQRKKLEVSGRRRGKTIELTETAGEDLTPTGRLALTIDGLTVKGKWTDMTGTRQFEVVAGAP</sequence>
<feature type="chain" id="PRO_5046787081" evidence="1">
    <location>
        <begin position="21"/>
        <end position="370"/>
    </location>
</feature>
<evidence type="ECO:0000313" key="2">
    <source>
        <dbReference type="EMBL" id="MEC4717555.1"/>
    </source>
</evidence>
<organism evidence="2 3">
    <name type="scientific">Noviherbaspirillum album</name>
    <dbReference type="NCBI Taxonomy" id="3080276"/>
    <lineage>
        <taxon>Bacteria</taxon>
        <taxon>Pseudomonadati</taxon>
        <taxon>Pseudomonadota</taxon>
        <taxon>Betaproteobacteria</taxon>
        <taxon>Burkholderiales</taxon>
        <taxon>Oxalobacteraceae</taxon>
        <taxon>Noviherbaspirillum</taxon>
    </lineage>
</organism>